<evidence type="ECO:0000313" key="2">
    <source>
        <dbReference type="Proteomes" id="UP001057134"/>
    </source>
</evidence>
<reference evidence="1" key="1">
    <citation type="submission" date="2018-02" db="EMBL/GenBank/DDBJ databases">
        <authorList>
            <person name="Kim S.-K."/>
            <person name="Jung H.-I."/>
            <person name="Lee S.-W."/>
        </authorList>
    </citation>
    <scope>NUCLEOTIDE SEQUENCE</scope>
    <source>
        <strain evidence="1">SK3146</strain>
    </source>
</reference>
<evidence type="ECO:0008006" key="3">
    <source>
        <dbReference type="Google" id="ProtNLM"/>
    </source>
</evidence>
<organism evidence="1 2">
    <name type="scientific">Paenibacillus konkukensis</name>
    <dbReference type="NCBI Taxonomy" id="2020716"/>
    <lineage>
        <taxon>Bacteria</taxon>
        <taxon>Bacillati</taxon>
        <taxon>Bacillota</taxon>
        <taxon>Bacilli</taxon>
        <taxon>Bacillales</taxon>
        <taxon>Paenibacillaceae</taxon>
        <taxon>Paenibacillus</taxon>
    </lineage>
</organism>
<gene>
    <name evidence="1" type="ORF">SK3146_06479</name>
</gene>
<dbReference type="EMBL" id="CP027059">
    <property type="protein sequence ID" value="UQZ87182.1"/>
    <property type="molecule type" value="Genomic_DNA"/>
</dbReference>
<keyword evidence="2" id="KW-1185">Reference proteome</keyword>
<sequence>MVRGGLRINWEGIAVSKSHEVEYCNLELRFDRRLIRNFIKALIQEGYSLYWNESDQQFIVSIRTGRKLVKLKFQRIGERYKIVGNYSFKDEKLAELMEKMIGDTRGHAVVKRFKDRQILIENIMFGEIIRMVEISGVEHKVLFQKEPVVTVEEMMQAFRSKRPDDRIPVLRLELDYELATLHDALKTGDAQAVKTCKERLMELRHEMLQLEM</sequence>
<reference evidence="1" key="2">
    <citation type="journal article" date="2021" name="J Anim Sci Technol">
        <title>Complete genome sequence of Paenibacillus konkukensis sp. nov. SK3146 as a potential probiotic strain.</title>
        <authorList>
            <person name="Jung H.I."/>
            <person name="Park S."/>
            <person name="Niu K.M."/>
            <person name="Lee S.W."/>
            <person name="Kothari D."/>
            <person name="Yi K.J."/>
            <person name="Kim S.K."/>
        </authorList>
    </citation>
    <scope>NUCLEOTIDE SEQUENCE</scope>
    <source>
        <strain evidence="1">SK3146</strain>
    </source>
</reference>
<proteinExistence type="predicted"/>
<dbReference type="Proteomes" id="UP001057134">
    <property type="component" value="Chromosome"/>
</dbReference>
<evidence type="ECO:0000313" key="1">
    <source>
        <dbReference type="EMBL" id="UQZ87182.1"/>
    </source>
</evidence>
<name>A0ABY4RYD9_9BACL</name>
<protein>
    <recommendedName>
        <fullName evidence="3">CYTH domain-containing protein</fullName>
    </recommendedName>
</protein>
<accession>A0ABY4RYD9</accession>